<keyword evidence="3" id="KW-1185">Reference proteome</keyword>
<feature type="compositionally biased region" description="Low complexity" evidence="1">
    <location>
        <begin position="148"/>
        <end position="165"/>
    </location>
</feature>
<sequence length="165" mass="17544">MAGLSKRNLLYNKVSDSLSRRHVKALRATLVKDGHLGAAKVEKATPHEMFNMLEADAKLPVGDLSLLSSFLRARKKFDLVEEVENLAREERESLGGRGTKRGSNTTGSSKRTKGGYYATDGGSSRDGRHQSTQQPARGSAGHTGGRQTGRSGTATASTASSKKGA</sequence>
<dbReference type="GO" id="GO:0042981">
    <property type="term" value="P:regulation of apoptotic process"/>
    <property type="evidence" value="ECO:0007669"/>
    <property type="project" value="InterPro"/>
</dbReference>
<proteinExistence type="predicted"/>
<dbReference type="Gene3D" id="1.10.533.10">
    <property type="entry name" value="Death Domain, Fas"/>
    <property type="match status" value="1"/>
</dbReference>
<name>A0A6P4YQ48_BRABE</name>
<evidence type="ECO:0000313" key="3">
    <source>
        <dbReference type="Proteomes" id="UP000515135"/>
    </source>
</evidence>
<feature type="domain" description="DED" evidence="2">
    <location>
        <begin position="6"/>
        <end position="85"/>
    </location>
</feature>
<evidence type="ECO:0000256" key="1">
    <source>
        <dbReference type="SAM" id="MobiDB-lite"/>
    </source>
</evidence>
<dbReference type="InterPro" id="IPR011029">
    <property type="entry name" value="DEATH-like_dom_sf"/>
</dbReference>
<evidence type="ECO:0000313" key="4">
    <source>
        <dbReference type="RefSeq" id="XP_019620787.1"/>
    </source>
</evidence>
<feature type="region of interest" description="Disordered" evidence="1">
    <location>
        <begin position="88"/>
        <end position="165"/>
    </location>
</feature>
<organism evidence="3 4">
    <name type="scientific">Branchiostoma belcheri</name>
    <name type="common">Amphioxus</name>
    <dbReference type="NCBI Taxonomy" id="7741"/>
    <lineage>
        <taxon>Eukaryota</taxon>
        <taxon>Metazoa</taxon>
        <taxon>Chordata</taxon>
        <taxon>Cephalochordata</taxon>
        <taxon>Leptocardii</taxon>
        <taxon>Amphioxiformes</taxon>
        <taxon>Branchiostomatidae</taxon>
        <taxon>Branchiostoma</taxon>
    </lineage>
</organism>
<dbReference type="RefSeq" id="XP_019620787.1">
    <property type="nucleotide sequence ID" value="XM_019765228.1"/>
</dbReference>
<accession>A0A6P4YQ48</accession>
<dbReference type="InterPro" id="IPR001875">
    <property type="entry name" value="DED_dom"/>
</dbReference>
<dbReference type="AlphaFoldDB" id="A0A6P4YQ48"/>
<dbReference type="GeneID" id="109467284"/>
<dbReference type="Proteomes" id="UP000515135">
    <property type="component" value="Unplaced"/>
</dbReference>
<dbReference type="PROSITE" id="PS50168">
    <property type="entry name" value="DED"/>
    <property type="match status" value="1"/>
</dbReference>
<protein>
    <submittedName>
        <fullName evidence="4">Uncharacterized protein LOC109467284</fullName>
    </submittedName>
</protein>
<dbReference type="CDD" id="cd00045">
    <property type="entry name" value="DED"/>
    <property type="match status" value="1"/>
</dbReference>
<evidence type="ECO:0000259" key="2">
    <source>
        <dbReference type="PROSITE" id="PS50168"/>
    </source>
</evidence>
<gene>
    <name evidence="4" type="primary">LOC109467284</name>
</gene>
<dbReference type="KEGG" id="bbel:109467284"/>
<reference evidence="4" key="1">
    <citation type="submission" date="2025-08" db="UniProtKB">
        <authorList>
            <consortium name="RefSeq"/>
        </authorList>
    </citation>
    <scope>IDENTIFICATION</scope>
    <source>
        <tissue evidence="4">Gonad</tissue>
    </source>
</reference>
<dbReference type="SUPFAM" id="SSF47986">
    <property type="entry name" value="DEATH domain"/>
    <property type="match status" value="1"/>
</dbReference>